<evidence type="ECO:0000313" key="12">
    <source>
        <dbReference type="Proteomes" id="UP000252893"/>
    </source>
</evidence>
<keyword evidence="7" id="KW-1133">Transmembrane helix</keyword>
<evidence type="ECO:0000256" key="6">
    <source>
        <dbReference type="ARBA" id="ARBA00022734"/>
    </source>
</evidence>
<keyword evidence="6" id="KW-0430">Lectin</keyword>
<dbReference type="RefSeq" id="WP_113944780.1">
    <property type="nucleotide sequence ID" value="NZ_JBHEEG010000001.1"/>
</dbReference>
<evidence type="ECO:0000256" key="8">
    <source>
        <dbReference type="ARBA" id="ARBA00023026"/>
    </source>
</evidence>
<comment type="caution">
    <text evidence="11">The sequence shown here is derived from an EMBL/GenBank/DDBJ whole genome shotgun (WGS) entry which is preliminary data.</text>
</comment>
<evidence type="ECO:0000256" key="7">
    <source>
        <dbReference type="ARBA" id="ARBA00022989"/>
    </source>
</evidence>
<evidence type="ECO:0000256" key="9">
    <source>
        <dbReference type="ARBA" id="ARBA00025321"/>
    </source>
</evidence>
<comment type="function">
    <text evidence="9">Has immunoglobulin-binding and hemagglutination properties, and can bind to mannose. Essential for virulence. May be involved in LPS biosynthesis or polysaccharide transport.</text>
</comment>
<dbReference type="InterPro" id="IPR012413">
    <property type="entry name" value="BA14K"/>
</dbReference>
<organism evidence="11 12">
    <name type="scientific">Pseudochrobactrum asaccharolyticum</name>
    <dbReference type="NCBI Taxonomy" id="354351"/>
    <lineage>
        <taxon>Bacteria</taxon>
        <taxon>Pseudomonadati</taxon>
        <taxon>Pseudomonadota</taxon>
        <taxon>Alphaproteobacteria</taxon>
        <taxon>Hyphomicrobiales</taxon>
        <taxon>Brucellaceae</taxon>
        <taxon>Pseudochrobactrum</taxon>
    </lineage>
</organism>
<keyword evidence="10" id="KW-0732">Signal</keyword>
<evidence type="ECO:0000313" key="11">
    <source>
        <dbReference type="EMBL" id="RBO94927.1"/>
    </source>
</evidence>
<feature type="signal peptide" evidence="10">
    <location>
        <begin position="1"/>
        <end position="24"/>
    </location>
</feature>
<dbReference type="EMBL" id="QNRH01000004">
    <property type="protein sequence ID" value="RBO94927.1"/>
    <property type="molecule type" value="Genomic_DNA"/>
</dbReference>
<protein>
    <recommendedName>
        <fullName evidence="3">Lectin-like protein BA14k</fullName>
    </recommendedName>
</protein>
<gene>
    <name evidence="11" type="ORF">DFR47_104289</name>
</gene>
<sequence length="142" mass="15128">MSRSILKTALTLSIALFSGASAYAGGNQISGGLPSLNPTGILIIGGITGGNRTDPAARNCYGSTLCKESGSYYTEDGVLNYKNRDPLVQRGATKRIGSDASPTVSDNSNHMQWCSNQYRSYRASDNSYQPFAGVRKTCNSPF</sequence>
<evidence type="ECO:0000256" key="2">
    <source>
        <dbReference type="ARBA" id="ARBA00010270"/>
    </source>
</evidence>
<reference evidence="11 12" key="1">
    <citation type="submission" date="2018-06" db="EMBL/GenBank/DDBJ databases">
        <title>Genomic Encyclopedia of Type Strains, Phase IV (KMG-IV): sequencing the most valuable type-strain genomes for metagenomic binning, comparative biology and taxonomic classification.</title>
        <authorList>
            <person name="Goeker M."/>
        </authorList>
    </citation>
    <scope>NUCLEOTIDE SEQUENCE [LARGE SCALE GENOMIC DNA]</scope>
    <source>
        <strain evidence="11 12">DSM 25619</strain>
    </source>
</reference>
<keyword evidence="4" id="KW-1003">Cell membrane</keyword>
<keyword evidence="8" id="KW-0843">Virulence</keyword>
<dbReference type="GO" id="GO:0005886">
    <property type="term" value="C:plasma membrane"/>
    <property type="evidence" value="ECO:0007669"/>
    <property type="project" value="UniProtKB-SubCell"/>
</dbReference>
<evidence type="ECO:0000256" key="3">
    <source>
        <dbReference type="ARBA" id="ARBA00020552"/>
    </source>
</evidence>
<evidence type="ECO:0000256" key="4">
    <source>
        <dbReference type="ARBA" id="ARBA00022475"/>
    </source>
</evidence>
<evidence type="ECO:0000256" key="1">
    <source>
        <dbReference type="ARBA" id="ARBA00004162"/>
    </source>
</evidence>
<proteinExistence type="inferred from homology"/>
<evidence type="ECO:0000256" key="5">
    <source>
        <dbReference type="ARBA" id="ARBA00022692"/>
    </source>
</evidence>
<dbReference type="AlphaFoldDB" id="A0A366DXZ6"/>
<feature type="chain" id="PRO_5016751267" description="Lectin-like protein BA14k" evidence="10">
    <location>
        <begin position="25"/>
        <end position="142"/>
    </location>
</feature>
<keyword evidence="12" id="KW-1185">Reference proteome</keyword>
<evidence type="ECO:0000256" key="10">
    <source>
        <dbReference type="SAM" id="SignalP"/>
    </source>
</evidence>
<dbReference type="GO" id="GO:0030246">
    <property type="term" value="F:carbohydrate binding"/>
    <property type="evidence" value="ECO:0007669"/>
    <property type="project" value="UniProtKB-KW"/>
</dbReference>
<dbReference type="OrthoDB" id="8117189at2"/>
<dbReference type="Proteomes" id="UP000252893">
    <property type="component" value="Unassembled WGS sequence"/>
</dbReference>
<name>A0A366DXZ6_9HYPH</name>
<accession>A0A366DXZ6</accession>
<dbReference type="Pfam" id="PF07886">
    <property type="entry name" value="BA14K"/>
    <property type="match status" value="1"/>
</dbReference>
<keyword evidence="5" id="KW-0812">Transmembrane</keyword>
<keyword evidence="7" id="KW-0472">Membrane</keyword>
<comment type="similarity">
    <text evidence="2">Belongs to the BA14k family.</text>
</comment>
<comment type="subcellular location">
    <subcellularLocation>
        <location evidence="1">Cell membrane</location>
        <topology evidence="1">Single-pass membrane protein</topology>
    </subcellularLocation>
</comment>